<gene>
    <name evidence="2" type="ORF">PU648_34580</name>
</gene>
<proteinExistence type="predicted"/>
<dbReference type="EMBL" id="JARAKF010000001">
    <property type="protein sequence ID" value="MDU8997381.1"/>
    <property type="molecule type" value="Genomic_DNA"/>
</dbReference>
<sequence>MESVAWKHPETQRSFQRYRRRAWAWLGSGAAGTVGSLWIGLVADNSGMKWLGSTMAGVWVLFIGVSLFGICMAYNAARMRSQLRRYPWKPYPVTVLLPWLGGPVVQLRPTGSESVYIQSVVSLNLRWHHVQGNNTLWFCGIPGRGGVLARPGGEPLLWGRRVRIPWLRHWHERASA</sequence>
<dbReference type="Proteomes" id="UP001257627">
    <property type="component" value="Unassembled WGS sequence"/>
</dbReference>
<evidence type="ECO:0000313" key="2">
    <source>
        <dbReference type="EMBL" id="MDU8997381.1"/>
    </source>
</evidence>
<comment type="caution">
    <text evidence="2">The sequence shown here is derived from an EMBL/GenBank/DDBJ whole genome shotgun (WGS) entry which is preliminary data.</text>
</comment>
<keyword evidence="1" id="KW-0472">Membrane</keyword>
<feature type="transmembrane region" description="Helical" evidence="1">
    <location>
        <begin position="55"/>
        <end position="77"/>
    </location>
</feature>
<dbReference type="RefSeq" id="WP_143608085.1">
    <property type="nucleotide sequence ID" value="NZ_JAPEMK010000001.1"/>
</dbReference>
<keyword evidence="3" id="KW-1185">Reference proteome</keyword>
<feature type="transmembrane region" description="Helical" evidence="1">
    <location>
        <begin position="22"/>
        <end position="43"/>
    </location>
</feature>
<keyword evidence="1" id="KW-0812">Transmembrane</keyword>
<organism evidence="2 3">
    <name type="scientific">Streptomyces mirabilis</name>
    <dbReference type="NCBI Taxonomy" id="68239"/>
    <lineage>
        <taxon>Bacteria</taxon>
        <taxon>Bacillati</taxon>
        <taxon>Actinomycetota</taxon>
        <taxon>Actinomycetes</taxon>
        <taxon>Kitasatosporales</taxon>
        <taxon>Streptomycetaceae</taxon>
        <taxon>Streptomyces</taxon>
    </lineage>
</organism>
<evidence type="ECO:0000256" key="1">
    <source>
        <dbReference type="SAM" id="Phobius"/>
    </source>
</evidence>
<evidence type="ECO:0000313" key="3">
    <source>
        <dbReference type="Proteomes" id="UP001257627"/>
    </source>
</evidence>
<name>A0ABU3UTX4_9ACTN</name>
<reference evidence="2 3" key="1">
    <citation type="submission" date="2023-02" db="EMBL/GenBank/DDBJ databases">
        <authorList>
            <person name="Maleckis M."/>
        </authorList>
    </citation>
    <scope>NUCLEOTIDE SEQUENCE [LARGE SCALE GENOMIC DNA]</scope>
    <source>
        <strain evidence="2 3">P8-A2</strain>
    </source>
</reference>
<protein>
    <submittedName>
        <fullName evidence="2">Uncharacterized protein</fullName>
    </submittedName>
</protein>
<keyword evidence="1" id="KW-1133">Transmembrane helix</keyword>
<accession>A0ABU3UTX4</accession>